<keyword evidence="1" id="KW-0732">Signal</keyword>
<dbReference type="AlphaFoldDB" id="A0A0H5RN48"/>
<protein>
    <submittedName>
        <fullName evidence="2">Uncharacterized protein</fullName>
    </submittedName>
</protein>
<reference evidence="3" key="1">
    <citation type="submission" date="2015-07" db="EMBL/GenBank/DDBJ databases">
        <authorList>
            <person name="Urmite Genomes"/>
        </authorList>
    </citation>
    <scope>NUCLEOTIDE SEQUENCE [LARGE SCALE GENOMIC DNA]</scope>
    <source>
        <strain evidence="3">type strain: ATCC 49404</strain>
    </source>
</reference>
<proteinExistence type="predicted"/>
<keyword evidence="3" id="KW-1185">Reference proteome</keyword>
<evidence type="ECO:0000313" key="2">
    <source>
        <dbReference type="EMBL" id="CRZ15201.1"/>
    </source>
</evidence>
<evidence type="ECO:0000313" key="3">
    <source>
        <dbReference type="Proteomes" id="UP000199147"/>
    </source>
</evidence>
<sequence length="112" mass="10282" precursor="true">MMKQQTAGLKFVFGTAAAAASLAFAALLGPAGSALAAPGDPGGGGYVNDNAGGGYATGEAGGGYATGEAGGGYARGEAGGGYATGDAGGAWFREACEAAAEAGDPAPIGCAS</sequence>
<organism evidence="2 3">
    <name type="scientific">Mycolicibacterium neworleansense</name>
    <dbReference type="NCBI Taxonomy" id="146018"/>
    <lineage>
        <taxon>Bacteria</taxon>
        <taxon>Bacillati</taxon>
        <taxon>Actinomycetota</taxon>
        <taxon>Actinomycetes</taxon>
        <taxon>Mycobacteriales</taxon>
        <taxon>Mycobacteriaceae</taxon>
        <taxon>Mycolicibacterium</taxon>
    </lineage>
</organism>
<evidence type="ECO:0000256" key="1">
    <source>
        <dbReference type="SAM" id="SignalP"/>
    </source>
</evidence>
<feature type="chain" id="PRO_5005223317" evidence="1">
    <location>
        <begin position="37"/>
        <end position="112"/>
    </location>
</feature>
<name>A0A0H5RN48_9MYCO</name>
<dbReference type="Proteomes" id="UP000199147">
    <property type="component" value="Unassembled WGS sequence"/>
</dbReference>
<dbReference type="EMBL" id="CWKH01000001">
    <property type="protein sequence ID" value="CRZ15201.1"/>
    <property type="molecule type" value="Genomic_DNA"/>
</dbReference>
<gene>
    <name evidence="2" type="ORF">BN2156_02061</name>
</gene>
<accession>A0A0H5RN48</accession>
<dbReference type="STRING" id="146018.BN2156_02061"/>
<feature type="signal peptide" evidence="1">
    <location>
        <begin position="1"/>
        <end position="36"/>
    </location>
</feature>